<organism evidence="2 3">
    <name type="scientific">Lagenidium giganteum</name>
    <dbReference type="NCBI Taxonomy" id="4803"/>
    <lineage>
        <taxon>Eukaryota</taxon>
        <taxon>Sar</taxon>
        <taxon>Stramenopiles</taxon>
        <taxon>Oomycota</taxon>
        <taxon>Peronosporomycetes</taxon>
        <taxon>Pythiales</taxon>
        <taxon>Pythiaceae</taxon>
    </lineage>
</organism>
<name>A0AAV2YV87_9STRA</name>
<dbReference type="Pfam" id="PF13358">
    <property type="entry name" value="DDE_3"/>
    <property type="match status" value="1"/>
</dbReference>
<evidence type="ECO:0000313" key="2">
    <source>
        <dbReference type="EMBL" id="DAZ98810.1"/>
    </source>
</evidence>
<dbReference type="AlphaFoldDB" id="A0AAV2YV87"/>
<dbReference type="InterPro" id="IPR038717">
    <property type="entry name" value="Tc1-like_DDE_dom"/>
</dbReference>
<sequence length="195" mass="21004">MIMYYDVTNFNVHCRRLRGRAAAVSSSMGLAVSRITEGSIKMNENAAFVKEIYAAAKASRVYADDFAGKKILIVFDNAPAYHQTELLVEDADDLVLLSLAPYSPMLNPIEGCFSVVKARVREHLREHRDTMASRGTFPTMAAQRMHLLCEAAAAAGLQATTPRLVTHGGALRSAFADGGGGGRHALGRVVPCAPL</sequence>
<accession>A0AAV2YV87</accession>
<dbReference type="GO" id="GO:0003676">
    <property type="term" value="F:nucleic acid binding"/>
    <property type="evidence" value="ECO:0007669"/>
    <property type="project" value="InterPro"/>
</dbReference>
<reference evidence="2" key="1">
    <citation type="submission" date="2022-11" db="EMBL/GenBank/DDBJ databases">
        <authorList>
            <person name="Morgan W.R."/>
            <person name="Tartar A."/>
        </authorList>
    </citation>
    <scope>NUCLEOTIDE SEQUENCE</scope>
    <source>
        <strain evidence="2">ARSEF 373</strain>
    </source>
</reference>
<evidence type="ECO:0000259" key="1">
    <source>
        <dbReference type="Pfam" id="PF13358"/>
    </source>
</evidence>
<reference evidence="2" key="2">
    <citation type="journal article" date="2023" name="Microbiol Resour">
        <title>Decontamination and Annotation of the Draft Genome Sequence of the Oomycete Lagenidium giganteum ARSEF 373.</title>
        <authorList>
            <person name="Morgan W.R."/>
            <person name="Tartar A."/>
        </authorList>
    </citation>
    <scope>NUCLEOTIDE SEQUENCE</scope>
    <source>
        <strain evidence="2">ARSEF 373</strain>
    </source>
</reference>
<protein>
    <recommendedName>
        <fullName evidence="1">Tc1-like transposase DDE domain-containing protein</fullName>
    </recommendedName>
</protein>
<dbReference type="Proteomes" id="UP001146120">
    <property type="component" value="Unassembled WGS sequence"/>
</dbReference>
<gene>
    <name evidence="2" type="ORF">N0F65_000966</name>
</gene>
<dbReference type="InterPro" id="IPR036397">
    <property type="entry name" value="RNaseH_sf"/>
</dbReference>
<dbReference type="Gene3D" id="3.30.420.10">
    <property type="entry name" value="Ribonuclease H-like superfamily/Ribonuclease H"/>
    <property type="match status" value="1"/>
</dbReference>
<keyword evidence="3" id="KW-1185">Reference proteome</keyword>
<proteinExistence type="predicted"/>
<feature type="domain" description="Tc1-like transposase DDE" evidence="1">
    <location>
        <begin position="23"/>
        <end position="125"/>
    </location>
</feature>
<evidence type="ECO:0000313" key="3">
    <source>
        <dbReference type="Proteomes" id="UP001146120"/>
    </source>
</evidence>
<comment type="caution">
    <text evidence="2">The sequence shown here is derived from an EMBL/GenBank/DDBJ whole genome shotgun (WGS) entry which is preliminary data.</text>
</comment>
<dbReference type="EMBL" id="DAKRPA010000096">
    <property type="protein sequence ID" value="DAZ98810.1"/>
    <property type="molecule type" value="Genomic_DNA"/>
</dbReference>